<evidence type="ECO:0000313" key="4">
    <source>
        <dbReference type="Proteomes" id="UP001429354"/>
    </source>
</evidence>
<keyword evidence="4" id="KW-1185">Reference proteome</keyword>
<proteinExistence type="predicted"/>
<accession>A0ABX0AG18</accession>
<comment type="caution">
    <text evidence="3">The sequence shown here is derived from an EMBL/GenBank/DDBJ whole genome shotgun (WGS) entry which is preliminary data.</text>
</comment>
<evidence type="ECO:0000256" key="1">
    <source>
        <dbReference type="SAM" id="MobiDB-lite"/>
    </source>
</evidence>
<evidence type="ECO:0000313" key="3">
    <source>
        <dbReference type="EMBL" id="NDK39532.1"/>
    </source>
</evidence>
<dbReference type="Pfam" id="PF14559">
    <property type="entry name" value="TPR_19"/>
    <property type="match status" value="1"/>
</dbReference>
<name>A0ABX0AG18_9GAMM</name>
<keyword evidence="2" id="KW-0732">Signal</keyword>
<dbReference type="Gene3D" id="1.25.40.10">
    <property type="entry name" value="Tetratricopeptide repeat domain"/>
    <property type="match status" value="2"/>
</dbReference>
<sequence>MLFRNSKQALLSAAIIGLLSATTVSVASAADTRERAERKSKSGSEKNQVNYPGATRVEPKAKGSPKLQSKLQKLVEIYNKDDFATTRTQADELLANPAATDYDKAVAAQLASQAAYNLDDSAATIAYLKRAIEFNALDNNSHYQLMYMLAGVQLQEDQYAEGLATLDRYLAETKSQKPEEIALKGQGLYQAQRYAEAIPVLKQAIESSPEPKENWQQLLMASYAETGQAGDAVQMAEKIAAKSPADKKAQMNLANVYLQADKYEQAAAILEKLRAAGQLGEDKDYRQLFATYSNMDGKEKEVVSVINEGLQKGVLKPDQQTYLALAQAYYYSDQVGPAIDAWQKAAPLSKDGETYLNLAKVLWQEDRIPEAKQAAKSALEKGVKKPADAKQIIALP</sequence>
<dbReference type="Proteomes" id="UP001429354">
    <property type="component" value="Unassembled WGS sequence"/>
</dbReference>
<evidence type="ECO:0000256" key="2">
    <source>
        <dbReference type="SAM" id="SignalP"/>
    </source>
</evidence>
<feature type="compositionally biased region" description="Basic and acidic residues" evidence="1">
    <location>
        <begin position="31"/>
        <end position="44"/>
    </location>
</feature>
<protein>
    <submittedName>
        <fullName evidence="3">DUF4032 domain-containing protein</fullName>
    </submittedName>
</protein>
<dbReference type="EMBL" id="QOVG01000007">
    <property type="protein sequence ID" value="NDK39532.1"/>
    <property type="molecule type" value="Genomic_DNA"/>
</dbReference>
<feature type="region of interest" description="Disordered" evidence="1">
    <location>
        <begin position="29"/>
        <end position="67"/>
    </location>
</feature>
<dbReference type="InterPro" id="IPR011990">
    <property type="entry name" value="TPR-like_helical_dom_sf"/>
</dbReference>
<gene>
    <name evidence="3" type="ORF">DT603_11835</name>
</gene>
<dbReference type="SUPFAM" id="SSF48452">
    <property type="entry name" value="TPR-like"/>
    <property type="match status" value="2"/>
</dbReference>
<organism evidence="3 4">
    <name type="scientific">Pseudoxanthomonas gei</name>
    <dbReference type="NCBI Taxonomy" id="1383030"/>
    <lineage>
        <taxon>Bacteria</taxon>
        <taxon>Pseudomonadati</taxon>
        <taxon>Pseudomonadota</taxon>
        <taxon>Gammaproteobacteria</taxon>
        <taxon>Lysobacterales</taxon>
        <taxon>Lysobacteraceae</taxon>
        <taxon>Pseudoxanthomonas</taxon>
    </lineage>
</organism>
<feature type="chain" id="PRO_5046245954" evidence="2">
    <location>
        <begin position="30"/>
        <end position="396"/>
    </location>
</feature>
<feature type="signal peptide" evidence="2">
    <location>
        <begin position="1"/>
        <end position="29"/>
    </location>
</feature>
<reference evidence="3 4" key="1">
    <citation type="submission" date="2018-07" db="EMBL/GenBank/DDBJ databases">
        <title>Whole genome Sequencing of Pseudoxanthomonas gei KCTC 32298 (T).</title>
        <authorList>
            <person name="Kumar S."/>
            <person name="Bansal K."/>
            <person name="Kaur A."/>
            <person name="Patil P."/>
            <person name="Sharma S."/>
            <person name="Patil P.B."/>
        </authorList>
    </citation>
    <scope>NUCLEOTIDE SEQUENCE [LARGE SCALE GENOMIC DNA]</scope>
    <source>
        <strain evidence="3 4">KCTC 32298</strain>
    </source>
</reference>
<dbReference type="RefSeq" id="WP_162350103.1">
    <property type="nucleotide sequence ID" value="NZ_QOVG01000007.1"/>
</dbReference>